<keyword evidence="6" id="KW-1003">Cell membrane</keyword>
<feature type="transmembrane region" description="Helical" evidence="6">
    <location>
        <begin position="333"/>
        <end position="351"/>
    </location>
</feature>
<keyword evidence="3 6" id="KW-0812">Transmembrane</keyword>
<feature type="transmembrane region" description="Helical" evidence="6">
    <location>
        <begin position="132"/>
        <end position="151"/>
    </location>
</feature>
<dbReference type="NCBIfam" id="NF037982">
    <property type="entry name" value="Nramp_1"/>
    <property type="match status" value="1"/>
</dbReference>
<comment type="similarity">
    <text evidence="6">Belongs to the NRAMP family.</text>
</comment>
<keyword evidence="6" id="KW-0406">Ion transport</keyword>
<sequence length="423" mass="45985">MENIQPQSFPTLSSHGKLFTFRKLLPFLGPAFIVSVGYIDPGNWATNIAGGSSFGYKLLWVLLLSNLMAILLQVLAAKLGIATGRSLAENCRENFAKPIVYFLWITATLAAMATDLAEFLGAALGFKILLNIPMFPAALIAGVAVFFFLWLKKFGHRSLETVIFLLVALVGIGYLVELFWAKPDWGAIGQNIFVPSIDSQSILVAIGMLGATVMPHNIFLHSDIVKSRLIPGNKEHNRNLLRFTKIDSVVALNLAWFINSAMIIMAAAVFFKNGIAVESIEQAHATLTPLLGTASSMIFGIALLSAGLSSATTGTMAGQSILEGFMHIRLSPFVTRLITMIPALVLIGLQVDTLQVLVLSQVVLSLQLPFTIVPLILFTRSKKLMGEFANKPWVNTLAYLIAAIVILLNGLLLYQTFGGKFTF</sequence>
<evidence type="ECO:0000256" key="3">
    <source>
        <dbReference type="ARBA" id="ARBA00022692"/>
    </source>
</evidence>
<dbReference type="EMBL" id="AP023366">
    <property type="protein sequence ID" value="BCJ86362.1"/>
    <property type="molecule type" value="Genomic_DNA"/>
</dbReference>
<feature type="transmembrane region" description="Helical" evidence="6">
    <location>
        <begin position="21"/>
        <end position="39"/>
    </location>
</feature>
<gene>
    <name evidence="6 7" type="primary">mntH</name>
    <name evidence="7" type="ORF">skT53_13470</name>
</gene>
<dbReference type="GO" id="GO:0046872">
    <property type="term" value="F:metal ion binding"/>
    <property type="evidence" value="ECO:0007669"/>
    <property type="project" value="UniProtKB-UniRule"/>
</dbReference>
<keyword evidence="4 6" id="KW-1133">Transmembrane helix</keyword>
<dbReference type="NCBIfam" id="NF001923">
    <property type="entry name" value="PRK00701.1"/>
    <property type="match status" value="1"/>
</dbReference>
<evidence type="ECO:0000256" key="1">
    <source>
        <dbReference type="ARBA" id="ARBA00004141"/>
    </source>
</evidence>
<evidence type="ECO:0000256" key="4">
    <source>
        <dbReference type="ARBA" id="ARBA00022989"/>
    </source>
</evidence>
<keyword evidence="5 6" id="KW-0472">Membrane</keyword>
<reference evidence="7 8" key="1">
    <citation type="submission" date="2020-08" db="EMBL/GenBank/DDBJ databases">
        <title>Complete Genome Sequence of Effusibacillus dendaii Strain skT53, Isolated from Farmland soil.</title>
        <authorList>
            <person name="Konishi T."/>
            <person name="Kawasaki H."/>
        </authorList>
    </citation>
    <scope>NUCLEOTIDE SEQUENCE [LARGE SCALE GENOMIC DNA]</scope>
    <source>
        <strain evidence="8">skT53</strain>
    </source>
</reference>
<protein>
    <recommendedName>
        <fullName evidence="6">Divalent metal cation transporter MntH</fullName>
    </recommendedName>
</protein>
<dbReference type="NCBIfam" id="TIGR01197">
    <property type="entry name" value="nramp"/>
    <property type="match status" value="1"/>
</dbReference>
<keyword evidence="2 6" id="KW-0813">Transport</keyword>
<dbReference type="Pfam" id="PF01566">
    <property type="entry name" value="Nramp"/>
    <property type="match status" value="1"/>
</dbReference>
<organism evidence="7 8">
    <name type="scientific">Effusibacillus dendaii</name>
    <dbReference type="NCBI Taxonomy" id="2743772"/>
    <lineage>
        <taxon>Bacteria</taxon>
        <taxon>Bacillati</taxon>
        <taxon>Bacillota</taxon>
        <taxon>Bacilli</taxon>
        <taxon>Bacillales</taxon>
        <taxon>Alicyclobacillaceae</taxon>
        <taxon>Effusibacillus</taxon>
    </lineage>
</organism>
<feature type="transmembrane region" description="Helical" evidence="6">
    <location>
        <begin position="59"/>
        <end position="81"/>
    </location>
</feature>
<proteinExistence type="inferred from homology"/>
<evidence type="ECO:0000256" key="5">
    <source>
        <dbReference type="ARBA" id="ARBA00023136"/>
    </source>
</evidence>
<dbReference type="AlphaFoldDB" id="A0A7I8DAH5"/>
<dbReference type="HAMAP" id="MF_00221">
    <property type="entry name" value="NRAMP"/>
    <property type="match status" value="1"/>
</dbReference>
<feature type="transmembrane region" description="Helical" evidence="6">
    <location>
        <begin position="163"/>
        <end position="181"/>
    </location>
</feature>
<feature type="transmembrane region" description="Helical" evidence="6">
    <location>
        <begin position="397"/>
        <end position="417"/>
    </location>
</feature>
<dbReference type="GO" id="GO:0034755">
    <property type="term" value="P:iron ion transmembrane transport"/>
    <property type="evidence" value="ECO:0007669"/>
    <property type="project" value="TreeGrafter"/>
</dbReference>
<dbReference type="RefSeq" id="WP_200760372.1">
    <property type="nucleotide sequence ID" value="NZ_AP023366.1"/>
</dbReference>
<dbReference type="GO" id="GO:0005384">
    <property type="term" value="F:manganese ion transmembrane transporter activity"/>
    <property type="evidence" value="ECO:0007669"/>
    <property type="project" value="TreeGrafter"/>
</dbReference>
<evidence type="ECO:0000313" key="8">
    <source>
        <dbReference type="Proteomes" id="UP000593802"/>
    </source>
</evidence>
<dbReference type="GO" id="GO:0015293">
    <property type="term" value="F:symporter activity"/>
    <property type="evidence" value="ECO:0007669"/>
    <property type="project" value="UniProtKB-UniRule"/>
</dbReference>
<dbReference type="Proteomes" id="UP000593802">
    <property type="component" value="Chromosome"/>
</dbReference>
<feature type="transmembrane region" description="Helical" evidence="6">
    <location>
        <begin position="201"/>
        <end position="220"/>
    </location>
</feature>
<dbReference type="KEGG" id="eff:skT53_13470"/>
<feature type="transmembrane region" description="Helical" evidence="6">
    <location>
        <begin position="291"/>
        <end position="312"/>
    </location>
</feature>
<feature type="transmembrane region" description="Helical" evidence="6">
    <location>
        <begin position="357"/>
        <end position="377"/>
    </location>
</feature>
<dbReference type="GO" id="GO:0005886">
    <property type="term" value="C:plasma membrane"/>
    <property type="evidence" value="ECO:0007669"/>
    <property type="project" value="UniProtKB-SubCell"/>
</dbReference>
<keyword evidence="8" id="KW-1185">Reference proteome</keyword>
<evidence type="ECO:0000256" key="2">
    <source>
        <dbReference type="ARBA" id="ARBA00022448"/>
    </source>
</evidence>
<feature type="transmembrane region" description="Helical" evidence="6">
    <location>
        <begin position="249"/>
        <end position="271"/>
    </location>
</feature>
<name>A0A7I8DAH5_9BACL</name>
<dbReference type="InterPro" id="IPR001046">
    <property type="entry name" value="NRAMP_fam"/>
</dbReference>
<accession>A0A7I8DAH5</accession>
<dbReference type="GO" id="GO:0015086">
    <property type="term" value="F:cadmium ion transmembrane transporter activity"/>
    <property type="evidence" value="ECO:0007669"/>
    <property type="project" value="TreeGrafter"/>
</dbReference>
<keyword evidence="6" id="KW-0769">Symport</keyword>
<evidence type="ECO:0000313" key="7">
    <source>
        <dbReference type="EMBL" id="BCJ86362.1"/>
    </source>
</evidence>
<evidence type="ECO:0000256" key="6">
    <source>
        <dbReference type="HAMAP-Rule" id="MF_00221"/>
    </source>
</evidence>
<dbReference type="PANTHER" id="PTHR11706">
    <property type="entry name" value="SOLUTE CARRIER PROTEIN FAMILY 11 MEMBER"/>
    <property type="match status" value="1"/>
</dbReference>
<dbReference type="PRINTS" id="PR00447">
    <property type="entry name" value="NATRESASSCMP"/>
</dbReference>
<dbReference type="PANTHER" id="PTHR11706:SF33">
    <property type="entry name" value="NATURAL RESISTANCE-ASSOCIATED MACROPHAGE PROTEIN 2"/>
    <property type="match status" value="1"/>
</dbReference>
<comment type="subcellular location">
    <subcellularLocation>
        <location evidence="6">Cell membrane</location>
        <topology evidence="6">Multi-pass membrane protein</topology>
    </subcellularLocation>
    <subcellularLocation>
        <location evidence="1">Membrane</location>
        <topology evidence="1">Multi-pass membrane protein</topology>
    </subcellularLocation>
</comment>
<comment type="function">
    <text evidence="6">H(+)-stimulated, divalent metal cation uptake system.</text>
</comment>
<feature type="transmembrane region" description="Helical" evidence="6">
    <location>
        <begin position="101"/>
        <end position="126"/>
    </location>
</feature>